<gene>
    <name evidence="1" type="ORF">KI387_001968</name>
</gene>
<feature type="non-terminal residue" evidence="1">
    <location>
        <position position="1"/>
    </location>
</feature>
<dbReference type="AlphaFoldDB" id="A0AA38GYK4"/>
<comment type="caution">
    <text evidence="1">The sequence shown here is derived from an EMBL/GenBank/DDBJ whole genome shotgun (WGS) entry which is preliminary data.</text>
</comment>
<evidence type="ECO:0000313" key="1">
    <source>
        <dbReference type="EMBL" id="KAH9329860.1"/>
    </source>
</evidence>
<dbReference type="Proteomes" id="UP000824469">
    <property type="component" value="Unassembled WGS sequence"/>
</dbReference>
<protein>
    <submittedName>
        <fullName evidence="1">Uncharacterized protein</fullName>
    </submittedName>
</protein>
<name>A0AA38GYK4_TAXCH</name>
<feature type="non-terminal residue" evidence="1">
    <location>
        <position position="94"/>
    </location>
</feature>
<dbReference type="EMBL" id="JAHRHJ020000001">
    <property type="protein sequence ID" value="KAH9329860.1"/>
    <property type="molecule type" value="Genomic_DNA"/>
</dbReference>
<sequence length="94" mass="10360">GLPGFGDVIVFPSREQLQMSFLHHPNGIHLYCAPLRSAASNALNHSLYTLFRSSLASLLDTIGGSTYFNEARASTIFSICEWEWAVNTVPQGME</sequence>
<proteinExistence type="predicted"/>
<organism evidence="1 2">
    <name type="scientific">Taxus chinensis</name>
    <name type="common">Chinese yew</name>
    <name type="synonym">Taxus wallichiana var. chinensis</name>
    <dbReference type="NCBI Taxonomy" id="29808"/>
    <lineage>
        <taxon>Eukaryota</taxon>
        <taxon>Viridiplantae</taxon>
        <taxon>Streptophyta</taxon>
        <taxon>Embryophyta</taxon>
        <taxon>Tracheophyta</taxon>
        <taxon>Spermatophyta</taxon>
        <taxon>Pinopsida</taxon>
        <taxon>Pinidae</taxon>
        <taxon>Conifers II</taxon>
        <taxon>Cupressales</taxon>
        <taxon>Taxaceae</taxon>
        <taxon>Taxus</taxon>
    </lineage>
</organism>
<accession>A0AA38GYK4</accession>
<keyword evidence="2" id="KW-1185">Reference proteome</keyword>
<reference evidence="1 2" key="1">
    <citation type="journal article" date="2021" name="Nat. Plants">
        <title>The Taxus genome provides insights into paclitaxel biosynthesis.</title>
        <authorList>
            <person name="Xiong X."/>
            <person name="Gou J."/>
            <person name="Liao Q."/>
            <person name="Li Y."/>
            <person name="Zhou Q."/>
            <person name="Bi G."/>
            <person name="Li C."/>
            <person name="Du R."/>
            <person name="Wang X."/>
            <person name="Sun T."/>
            <person name="Guo L."/>
            <person name="Liang H."/>
            <person name="Lu P."/>
            <person name="Wu Y."/>
            <person name="Zhang Z."/>
            <person name="Ro D.K."/>
            <person name="Shang Y."/>
            <person name="Huang S."/>
            <person name="Yan J."/>
        </authorList>
    </citation>
    <scope>NUCLEOTIDE SEQUENCE [LARGE SCALE GENOMIC DNA]</scope>
    <source>
        <strain evidence="1">Ta-2019</strain>
    </source>
</reference>
<evidence type="ECO:0000313" key="2">
    <source>
        <dbReference type="Proteomes" id="UP000824469"/>
    </source>
</evidence>